<comment type="caution">
    <text evidence="11">The sequence shown here is derived from an EMBL/GenBank/DDBJ whole genome shotgun (WGS) entry which is preliminary data.</text>
</comment>
<evidence type="ECO:0000256" key="3">
    <source>
        <dbReference type="ARBA" id="ARBA00022692"/>
    </source>
</evidence>
<dbReference type="InterPro" id="IPR012160">
    <property type="entry name" value="LtaS-like"/>
</dbReference>
<dbReference type="Pfam" id="PF00884">
    <property type="entry name" value="Sulfatase"/>
    <property type="match status" value="1"/>
</dbReference>
<gene>
    <name evidence="11" type="ORF">FA045_04240</name>
</gene>
<evidence type="ECO:0000259" key="10">
    <source>
        <dbReference type="Pfam" id="PF00884"/>
    </source>
</evidence>
<protein>
    <submittedName>
        <fullName evidence="11">Sulfatase</fullName>
    </submittedName>
</protein>
<evidence type="ECO:0000256" key="1">
    <source>
        <dbReference type="ARBA" id="ARBA00004651"/>
    </source>
</evidence>
<feature type="binding site" evidence="7">
    <location>
        <position position="431"/>
    </location>
    <ligand>
        <name>substrate</name>
    </ligand>
</feature>
<evidence type="ECO:0000256" key="7">
    <source>
        <dbReference type="PIRSR" id="PIRSR005091-2"/>
    </source>
</evidence>
<keyword evidence="7" id="KW-0464">Manganese</keyword>
<dbReference type="OrthoDB" id="9777768at2"/>
<keyword evidence="4 9" id="KW-1133">Transmembrane helix</keyword>
<name>A0A4U1CCL6_9SPHI</name>
<dbReference type="InterPro" id="IPR050448">
    <property type="entry name" value="OpgB/LTA_synthase_biosynth"/>
</dbReference>
<dbReference type="PANTHER" id="PTHR47371">
    <property type="entry name" value="LIPOTEICHOIC ACID SYNTHASE"/>
    <property type="match status" value="1"/>
</dbReference>
<evidence type="ECO:0000313" key="11">
    <source>
        <dbReference type="EMBL" id="TKC02493.1"/>
    </source>
</evidence>
<evidence type="ECO:0000256" key="8">
    <source>
        <dbReference type="PIRSR" id="PIRSR005091-3"/>
    </source>
</evidence>
<evidence type="ECO:0000256" key="5">
    <source>
        <dbReference type="ARBA" id="ARBA00023136"/>
    </source>
</evidence>
<evidence type="ECO:0000256" key="9">
    <source>
        <dbReference type="SAM" id="Phobius"/>
    </source>
</evidence>
<reference evidence="11 12" key="1">
    <citation type="submission" date="2019-04" db="EMBL/GenBank/DDBJ databases">
        <title>Pedobacter sp. AR-2-6 sp. nov., isolated from Arctic soil.</title>
        <authorList>
            <person name="Dahal R.H."/>
            <person name="Kim D.-U."/>
        </authorList>
    </citation>
    <scope>NUCLEOTIDE SEQUENCE [LARGE SCALE GENOMIC DNA]</scope>
    <source>
        <strain evidence="11 12">AR-2-6</strain>
    </source>
</reference>
<keyword evidence="12" id="KW-1185">Reference proteome</keyword>
<feature type="binding site" evidence="8">
    <location>
        <position position="485"/>
    </location>
    <ligand>
        <name>Mn(2+)</name>
        <dbReference type="ChEBI" id="CHEBI:29035"/>
    </ligand>
</feature>
<feature type="binding site" evidence="8">
    <location>
        <position position="486"/>
    </location>
    <ligand>
        <name>Mn(2+)</name>
        <dbReference type="ChEBI" id="CHEBI:29035"/>
    </ligand>
</feature>
<dbReference type="Gene3D" id="3.30.1120.80">
    <property type="match status" value="1"/>
</dbReference>
<evidence type="ECO:0000256" key="6">
    <source>
        <dbReference type="PIRSR" id="PIRSR005091-1"/>
    </source>
</evidence>
<dbReference type="GO" id="GO:0005886">
    <property type="term" value="C:plasma membrane"/>
    <property type="evidence" value="ECO:0007669"/>
    <property type="project" value="UniProtKB-SubCell"/>
</dbReference>
<organism evidence="11 12">
    <name type="scientific">Pedobacter cryotolerans</name>
    <dbReference type="NCBI Taxonomy" id="2571270"/>
    <lineage>
        <taxon>Bacteria</taxon>
        <taxon>Pseudomonadati</taxon>
        <taxon>Bacteroidota</taxon>
        <taxon>Sphingobacteriia</taxon>
        <taxon>Sphingobacteriales</taxon>
        <taxon>Sphingobacteriaceae</taxon>
        <taxon>Pedobacter</taxon>
    </lineage>
</organism>
<dbReference type="SUPFAM" id="SSF53649">
    <property type="entry name" value="Alkaline phosphatase-like"/>
    <property type="match status" value="1"/>
</dbReference>
<dbReference type="Gene3D" id="3.40.720.10">
    <property type="entry name" value="Alkaline Phosphatase, subunit A"/>
    <property type="match status" value="1"/>
</dbReference>
<dbReference type="InterPro" id="IPR017850">
    <property type="entry name" value="Alkaline_phosphatase_core_sf"/>
</dbReference>
<evidence type="ECO:0000313" key="12">
    <source>
        <dbReference type="Proteomes" id="UP000310477"/>
    </source>
</evidence>
<feature type="transmembrane region" description="Helical" evidence="9">
    <location>
        <begin position="170"/>
        <end position="192"/>
    </location>
</feature>
<feature type="transmembrane region" description="Helical" evidence="9">
    <location>
        <begin position="7"/>
        <end position="30"/>
    </location>
</feature>
<feature type="active site" evidence="6">
    <location>
        <position position="316"/>
    </location>
</feature>
<dbReference type="EMBL" id="SWBO01000002">
    <property type="protein sequence ID" value="TKC02493.1"/>
    <property type="molecule type" value="Genomic_DNA"/>
</dbReference>
<dbReference type="PIRSF" id="PIRSF005091">
    <property type="entry name" value="Mmb_sulf_HI1246"/>
    <property type="match status" value="1"/>
</dbReference>
<accession>A0A4U1CCL6</accession>
<evidence type="ECO:0000256" key="4">
    <source>
        <dbReference type="ARBA" id="ARBA00022989"/>
    </source>
</evidence>
<dbReference type="PANTHER" id="PTHR47371:SF3">
    <property type="entry name" value="PHOSPHOGLYCEROL TRANSFERASE I"/>
    <property type="match status" value="1"/>
</dbReference>
<dbReference type="InterPro" id="IPR000917">
    <property type="entry name" value="Sulfatase_N"/>
</dbReference>
<feature type="transmembrane region" description="Helical" evidence="9">
    <location>
        <begin position="137"/>
        <end position="158"/>
    </location>
</feature>
<feature type="transmembrane region" description="Helical" evidence="9">
    <location>
        <begin position="86"/>
        <end position="106"/>
    </location>
</feature>
<feature type="transmembrane region" description="Helical" evidence="9">
    <location>
        <begin position="56"/>
        <end position="74"/>
    </location>
</feature>
<keyword evidence="7" id="KW-0479">Metal-binding</keyword>
<feature type="binding site" evidence="8">
    <location>
        <position position="316"/>
    </location>
    <ligand>
        <name>Mn(2+)</name>
        <dbReference type="ChEBI" id="CHEBI:29035"/>
    </ligand>
</feature>
<dbReference type="Proteomes" id="UP000310477">
    <property type="component" value="Unassembled WGS sequence"/>
</dbReference>
<comment type="subcellular location">
    <subcellularLocation>
        <location evidence="1">Cell membrane</location>
        <topology evidence="1">Multi-pass membrane protein</topology>
    </subcellularLocation>
</comment>
<evidence type="ECO:0000256" key="2">
    <source>
        <dbReference type="ARBA" id="ARBA00022475"/>
    </source>
</evidence>
<keyword evidence="5 9" id="KW-0472">Membrane</keyword>
<dbReference type="GO" id="GO:0046872">
    <property type="term" value="F:metal ion binding"/>
    <property type="evidence" value="ECO:0007669"/>
    <property type="project" value="UniProtKB-KW"/>
</dbReference>
<dbReference type="AlphaFoldDB" id="A0A4U1CCL6"/>
<feature type="binding site" evidence="8">
    <location>
        <position position="276"/>
    </location>
    <ligand>
        <name>Mn(2+)</name>
        <dbReference type="ChEBI" id="CHEBI:29035"/>
    </ligand>
</feature>
<keyword evidence="2" id="KW-1003">Cell membrane</keyword>
<proteinExistence type="predicted"/>
<keyword evidence="3 9" id="KW-0812">Transmembrane</keyword>
<dbReference type="CDD" id="cd16015">
    <property type="entry name" value="LTA_synthase"/>
    <property type="match status" value="1"/>
</dbReference>
<sequence length="621" mass="71413">MFKSLIFFVRFFLLWLLFFAIDRFVFMFIFHKKLRDIPLSDKFYTYYQALRLDLSMAAYLAVVPLIVYLFWYFTKKSTANFKWVVIYNRILIALFGFFSIVNFNTYREWGSKINYSAVAPIIFTPKEAIASSGTSPFMFSMFILAILIGSGFYLNFLLVKKQITFIKTPIYLKVIVAILLTGFNFLLIRGGWGTAPNSQSMAYFSKYEILNHASLNTEWNLMSSILASNKINKNPYLFIDQKEAEKTVADLYKVEKDTTISILKNQKPNVVIFILEGFTANLTKTLGNENGISPAFDSLINDGLLFTKIYSSGTRTDKGIIGTLTGFPTLGLGSIAKWPEKMQKIPAISQKLFQNNYQTSFYYGGEAEFGNYKAFILSHNYQKLVDKNSFDKKDMNSKWGAYDGLVFNKQLADMSQTKQPFFSTILSLTNHEPFEVPGTAKFGRKNSIEAFKSTAFYTDSCINSYLNDAKKQAWYKNTLFIFIADHGHLFPKNKYDISQPERYHIPLLFYGDVIKDEFKGKKIDHIGSQQDLAATLLAQLNISHKDFLWSNNLLNPYTKHFAFFSWDNGLGFVKDNHYVTFDTIGKNILYQSEPTDKEKTNKNLALGKSYLQSVYQQFINL</sequence>
<feature type="domain" description="Sulfatase N-terminal" evidence="10">
    <location>
        <begin position="268"/>
        <end position="542"/>
    </location>
</feature>